<organism evidence="1 2">
    <name type="scientific">Lentithecium fluviatile CBS 122367</name>
    <dbReference type="NCBI Taxonomy" id="1168545"/>
    <lineage>
        <taxon>Eukaryota</taxon>
        <taxon>Fungi</taxon>
        <taxon>Dikarya</taxon>
        <taxon>Ascomycota</taxon>
        <taxon>Pezizomycotina</taxon>
        <taxon>Dothideomycetes</taxon>
        <taxon>Pleosporomycetidae</taxon>
        <taxon>Pleosporales</taxon>
        <taxon>Massarineae</taxon>
        <taxon>Lentitheciaceae</taxon>
        <taxon>Lentithecium</taxon>
    </lineage>
</organism>
<evidence type="ECO:0000313" key="2">
    <source>
        <dbReference type="Proteomes" id="UP000799291"/>
    </source>
</evidence>
<proteinExistence type="predicted"/>
<evidence type="ECO:0000313" key="1">
    <source>
        <dbReference type="EMBL" id="KAF2678335.1"/>
    </source>
</evidence>
<dbReference type="OrthoDB" id="3786792at2759"/>
<keyword evidence="2" id="KW-1185">Reference proteome</keyword>
<dbReference type="EMBL" id="MU005613">
    <property type="protein sequence ID" value="KAF2678335.1"/>
    <property type="molecule type" value="Genomic_DNA"/>
</dbReference>
<protein>
    <submittedName>
        <fullName evidence="1">Uncharacterized protein</fullName>
    </submittedName>
</protein>
<dbReference type="Proteomes" id="UP000799291">
    <property type="component" value="Unassembled WGS sequence"/>
</dbReference>
<sequence length="146" mass="16162">MTLKGQTEAHLYRPRDCSAYVRSRWLFDRTTAYYQNMPSLSTFVCARNDGVSPVTLNPPVEAQAPISRAAALSSVLYPPCCVPLQRAETSSRLLLGLGIWASGLEKHEDVVAWSGPSFGQRGEQWREGEVIMQCCVSSEAVEVIVR</sequence>
<gene>
    <name evidence="1" type="ORF">K458DRAFT_423273</name>
</gene>
<name>A0A6G1IJL5_9PLEO</name>
<reference evidence="1" key="1">
    <citation type="journal article" date="2020" name="Stud. Mycol.">
        <title>101 Dothideomycetes genomes: a test case for predicting lifestyles and emergence of pathogens.</title>
        <authorList>
            <person name="Haridas S."/>
            <person name="Albert R."/>
            <person name="Binder M."/>
            <person name="Bloem J."/>
            <person name="Labutti K."/>
            <person name="Salamov A."/>
            <person name="Andreopoulos B."/>
            <person name="Baker S."/>
            <person name="Barry K."/>
            <person name="Bills G."/>
            <person name="Bluhm B."/>
            <person name="Cannon C."/>
            <person name="Castanera R."/>
            <person name="Culley D."/>
            <person name="Daum C."/>
            <person name="Ezra D."/>
            <person name="Gonzalez J."/>
            <person name="Henrissat B."/>
            <person name="Kuo A."/>
            <person name="Liang C."/>
            <person name="Lipzen A."/>
            <person name="Lutzoni F."/>
            <person name="Magnuson J."/>
            <person name="Mondo S."/>
            <person name="Nolan M."/>
            <person name="Ohm R."/>
            <person name="Pangilinan J."/>
            <person name="Park H.-J."/>
            <person name="Ramirez L."/>
            <person name="Alfaro M."/>
            <person name="Sun H."/>
            <person name="Tritt A."/>
            <person name="Yoshinaga Y."/>
            <person name="Zwiers L.-H."/>
            <person name="Turgeon B."/>
            <person name="Goodwin S."/>
            <person name="Spatafora J."/>
            <person name="Crous P."/>
            <person name="Grigoriev I."/>
        </authorList>
    </citation>
    <scope>NUCLEOTIDE SEQUENCE</scope>
    <source>
        <strain evidence="1">CBS 122367</strain>
    </source>
</reference>
<accession>A0A6G1IJL5</accession>
<dbReference type="AlphaFoldDB" id="A0A6G1IJL5"/>